<proteinExistence type="predicted"/>
<accession>A0A9W4SU30</accession>
<comment type="caution">
    <text evidence="1">The sequence shown here is derived from an EMBL/GenBank/DDBJ whole genome shotgun (WGS) entry which is preliminary data.</text>
</comment>
<organism evidence="1 2">
    <name type="scientific">Funneliformis geosporum</name>
    <dbReference type="NCBI Taxonomy" id="1117311"/>
    <lineage>
        <taxon>Eukaryota</taxon>
        <taxon>Fungi</taxon>
        <taxon>Fungi incertae sedis</taxon>
        <taxon>Mucoromycota</taxon>
        <taxon>Glomeromycotina</taxon>
        <taxon>Glomeromycetes</taxon>
        <taxon>Glomerales</taxon>
        <taxon>Glomeraceae</taxon>
        <taxon>Funneliformis</taxon>
    </lineage>
</organism>
<sequence>MIDEYSSEIECTTKVVFSPEEWSKIKEVQKIMEKHNLVIELRASGGYYQHQEEGCFGHNKVEAEPTVEYTYWWHIFRGWNTPCLFDNCVEVDHHSHRVTTQQYKELEEKLNRLQSKQAIKELPRRPGDTGKFCLKCKYSNHNTGECFRKQCRHCKEWTHLAKNCRKKKKGKKSN</sequence>
<gene>
    <name evidence="1" type="ORF">FWILDA_LOCUS10104</name>
</gene>
<keyword evidence="2" id="KW-1185">Reference proteome</keyword>
<protein>
    <submittedName>
        <fullName evidence="1">10955_t:CDS:1</fullName>
    </submittedName>
</protein>
<reference evidence="1" key="1">
    <citation type="submission" date="2022-08" db="EMBL/GenBank/DDBJ databases">
        <authorList>
            <person name="Kallberg Y."/>
            <person name="Tangrot J."/>
            <person name="Rosling A."/>
        </authorList>
    </citation>
    <scope>NUCLEOTIDE SEQUENCE</scope>
    <source>
        <strain evidence="1">Wild A</strain>
    </source>
</reference>
<name>A0A9W4SU30_9GLOM</name>
<evidence type="ECO:0000313" key="2">
    <source>
        <dbReference type="Proteomes" id="UP001153678"/>
    </source>
</evidence>
<dbReference type="AlphaFoldDB" id="A0A9W4SU30"/>
<dbReference type="EMBL" id="CAMKVN010002528">
    <property type="protein sequence ID" value="CAI2181476.1"/>
    <property type="molecule type" value="Genomic_DNA"/>
</dbReference>
<evidence type="ECO:0000313" key="1">
    <source>
        <dbReference type="EMBL" id="CAI2181476.1"/>
    </source>
</evidence>
<dbReference type="OrthoDB" id="10285060at2759"/>
<dbReference type="Proteomes" id="UP001153678">
    <property type="component" value="Unassembled WGS sequence"/>
</dbReference>